<reference evidence="2" key="1">
    <citation type="submission" date="2022-04" db="EMBL/GenBank/DDBJ databases">
        <title>Carnegiea gigantea Genome sequencing and assembly v2.</title>
        <authorList>
            <person name="Copetti D."/>
            <person name="Sanderson M.J."/>
            <person name="Burquez A."/>
            <person name="Wojciechowski M.F."/>
        </authorList>
    </citation>
    <scope>NUCLEOTIDE SEQUENCE</scope>
    <source>
        <strain evidence="2">SGP5-SGP5p</strain>
        <tissue evidence="2">Aerial part</tissue>
    </source>
</reference>
<dbReference type="EMBL" id="JAKOGI010001323">
    <property type="protein sequence ID" value="KAJ8426263.1"/>
    <property type="molecule type" value="Genomic_DNA"/>
</dbReference>
<name>A0A9Q1GXD6_9CARY</name>
<evidence type="ECO:0000313" key="2">
    <source>
        <dbReference type="EMBL" id="KAJ8426263.1"/>
    </source>
</evidence>
<organism evidence="2 3">
    <name type="scientific">Carnegiea gigantea</name>
    <dbReference type="NCBI Taxonomy" id="171969"/>
    <lineage>
        <taxon>Eukaryota</taxon>
        <taxon>Viridiplantae</taxon>
        <taxon>Streptophyta</taxon>
        <taxon>Embryophyta</taxon>
        <taxon>Tracheophyta</taxon>
        <taxon>Spermatophyta</taxon>
        <taxon>Magnoliopsida</taxon>
        <taxon>eudicotyledons</taxon>
        <taxon>Gunneridae</taxon>
        <taxon>Pentapetalae</taxon>
        <taxon>Caryophyllales</taxon>
        <taxon>Cactineae</taxon>
        <taxon>Cactaceae</taxon>
        <taxon>Cactoideae</taxon>
        <taxon>Echinocereeae</taxon>
        <taxon>Carnegiea</taxon>
    </lineage>
</organism>
<feature type="region of interest" description="Disordered" evidence="1">
    <location>
        <begin position="98"/>
        <end position="130"/>
    </location>
</feature>
<comment type="caution">
    <text evidence="2">The sequence shown here is derived from an EMBL/GenBank/DDBJ whole genome shotgun (WGS) entry which is preliminary data.</text>
</comment>
<proteinExistence type="predicted"/>
<evidence type="ECO:0000256" key="1">
    <source>
        <dbReference type="SAM" id="MobiDB-lite"/>
    </source>
</evidence>
<keyword evidence="3" id="KW-1185">Reference proteome</keyword>
<protein>
    <submittedName>
        <fullName evidence="2">Uncharacterized protein</fullName>
    </submittedName>
</protein>
<dbReference type="Proteomes" id="UP001153076">
    <property type="component" value="Unassembled WGS sequence"/>
</dbReference>
<evidence type="ECO:0000313" key="3">
    <source>
        <dbReference type="Proteomes" id="UP001153076"/>
    </source>
</evidence>
<dbReference type="AlphaFoldDB" id="A0A9Q1GXD6"/>
<dbReference type="OrthoDB" id="2919534at2759"/>
<sequence>MPDTIIQQVSEQVKKVMEAANSARPLSHFDYVSTTCYKPSCMHIRTADHEKKTMTGPLERMPYRAIVRARDDWRSQPWSQCHMRRIPDVLAGLRSISKLQGPKGRPRDGGAPLSGEKSPPGTPHFGLWGPRSKPYRDDLPSTVFWGQGPVYVPMAYNIILQRPTLYKVKAVIASYLLQLQFKVDDGCVGKLQ</sequence>
<accession>A0A9Q1GXD6</accession>
<gene>
    <name evidence="2" type="ORF">Cgig2_030557</name>
</gene>